<sequence length="225" mass="26454">MEKIIEFNINQKIFDLIRRRIKTKSQLIELLIEVSSLIIVNIPLRDNGFGKISINLDNMKRCFFSIQNSDSYICKHFTFNFPFRISEENGIYQLETFNGGIMIKSSHIAILRSICSNGAFDERECRHGLLLDFSQLIELTLIDLNLDIKSYERDLNQILMELFTFEPSYIRYDYDEKNEDGKIHPLNHLDIFYSQSTSFKLGCERLELKEFMDILNTGTECSYIK</sequence>
<accession>A0A644SXU5</accession>
<name>A0A644SXU5_9ZZZZ</name>
<protein>
    <submittedName>
        <fullName evidence="1">Uncharacterized protein</fullName>
    </submittedName>
</protein>
<dbReference type="AlphaFoldDB" id="A0A644SXU5"/>
<dbReference type="EMBL" id="VSSQ01000009">
    <property type="protein sequence ID" value="MPL59508.1"/>
    <property type="molecule type" value="Genomic_DNA"/>
</dbReference>
<reference evidence="1" key="1">
    <citation type="submission" date="2019-08" db="EMBL/GenBank/DDBJ databases">
        <authorList>
            <person name="Kucharzyk K."/>
            <person name="Murdoch R.W."/>
            <person name="Higgins S."/>
            <person name="Loffler F."/>
        </authorList>
    </citation>
    <scope>NUCLEOTIDE SEQUENCE</scope>
</reference>
<evidence type="ECO:0000313" key="1">
    <source>
        <dbReference type="EMBL" id="MPL59508.1"/>
    </source>
</evidence>
<proteinExistence type="predicted"/>
<comment type="caution">
    <text evidence="1">The sequence shown here is derived from an EMBL/GenBank/DDBJ whole genome shotgun (WGS) entry which is preliminary data.</text>
</comment>
<gene>
    <name evidence="1" type="ORF">SDC9_05061</name>
</gene>
<organism evidence="1">
    <name type="scientific">bioreactor metagenome</name>
    <dbReference type="NCBI Taxonomy" id="1076179"/>
    <lineage>
        <taxon>unclassified sequences</taxon>
        <taxon>metagenomes</taxon>
        <taxon>ecological metagenomes</taxon>
    </lineage>
</organism>